<proteinExistence type="predicted"/>
<dbReference type="Proteomes" id="UP001419268">
    <property type="component" value="Unassembled WGS sequence"/>
</dbReference>
<organism evidence="1 2">
    <name type="scientific">Stephania cephalantha</name>
    <dbReference type="NCBI Taxonomy" id="152367"/>
    <lineage>
        <taxon>Eukaryota</taxon>
        <taxon>Viridiplantae</taxon>
        <taxon>Streptophyta</taxon>
        <taxon>Embryophyta</taxon>
        <taxon>Tracheophyta</taxon>
        <taxon>Spermatophyta</taxon>
        <taxon>Magnoliopsida</taxon>
        <taxon>Ranunculales</taxon>
        <taxon>Menispermaceae</taxon>
        <taxon>Menispermoideae</taxon>
        <taxon>Cissampelideae</taxon>
        <taxon>Stephania</taxon>
    </lineage>
</organism>
<keyword evidence="2" id="KW-1185">Reference proteome</keyword>
<protein>
    <submittedName>
        <fullName evidence="1">Uncharacterized protein</fullName>
    </submittedName>
</protein>
<sequence length="49" mass="5970">MFSEFRELMIRSLDFGCKLMNYMLLDHIHREFTTGLIQIDDFDEIGKLW</sequence>
<gene>
    <name evidence="1" type="ORF">Scep_025660</name>
</gene>
<dbReference type="EMBL" id="JBBNAG010000011">
    <property type="protein sequence ID" value="KAK9094191.1"/>
    <property type="molecule type" value="Genomic_DNA"/>
</dbReference>
<evidence type="ECO:0000313" key="1">
    <source>
        <dbReference type="EMBL" id="KAK9094191.1"/>
    </source>
</evidence>
<reference evidence="1 2" key="1">
    <citation type="submission" date="2024-01" db="EMBL/GenBank/DDBJ databases">
        <title>Genome assemblies of Stephania.</title>
        <authorList>
            <person name="Yang L."/>
        </authorList>
    </citation>
    <scope>NUCLEOTIDE SEQUENCE [LARGE SCALE GENOMIC DNA]</scope>
    <source>
        <strain evidence="1">JXDWG</strain>
        <tissue evidence="1">Leaf</tissue>
    </source>
</reference>
<dbReference type="AlphaFoldDB" id="A0AAP0EIM9"/>
<accession>A0AAP0EIM9</accession>
<name>A0AAP0EIM9_9MAGN</name>
<comment type="caution">
    <text evidence="1">The sequence shown here is derived from an EMBL/GenBank/DDBJ whole genome shotgun (WGS) entry which is preliminary data.</text>
</comment>
<evidence type="ECO:0000313" key="2">
    <source>
        <dbReference type="Proteomes" id="UP001419268"/>
    </source>
</evidence>